<gene>
    <name evidence="1" type="ORF">A2318_03255</name>
</gene>
<dbReference type="Proteomes" id="UP000177331">
    <property type="component" value="Unassembled WGS sequence"/>
</dbReference>
<proteinExistence type="predicted"/>
<dbReference type="EMBL" id="MGFD01000035">
    <property type="protein sequence ID" value="OGL97831.1"/>
    <property type="molecule type" value="Genomic_DNA"/>
</dbReference>
<dbReference type="STRING" id="1802421.A2318_03255"/>
<accession>A0A1F7W4W2</accession>
<dbReference type="AlphaFoldDB" id="A0A1F7W4W2"/>
<name>A0A1F7W4W2_9BACT</name>
<comment type="caution">
    <text evidence="1">The sequence shown here is derived from an EMBL/GenBank/DDBJ whole genome shotgun (WGS) entry which is preliminary data.</text>
</comment>
<evidence type="ECO:0000313" key="1">
    <source>
        <dbReference type="EMBL" id="OGL97831.1"/>
    </source>
</evidence>
<reference evidence="1 2" key="1">
    <citation type="journal article" date="2016" name="Nat. Commun.">
        <title>Thousands of microbial genomes shed light on interconnected biogeochemical processes in an aquifer system.</title>
        <authorList>
            <person name="Anantharaman K."/>
            <person name="Brown C.T."/>
            <person name="Hug L.A."/>
            <person name="Sharon I."/>
            <person name="Castelle C.J."/>
            <person name="Probst A.J."/>
            <person name="Thomas B.C."/>
            <person name="Singh A."/>
            <person name="Wilkins M.J."/>
            <person name="Karaoz U."/>
            <person name="Brodie E.L."/>
            <person name="Williams K.H."/>
            <person name="Hubbard S.S."/>
            <person name="Banfield J.F."/>
        </authorList>
    </citation>
    <scope>NUCLEOTIDE SEQUENCE [LARGE SCALE GENOMIC DNA]</scope>
</reference>
<sequence length="184" mass="20510">MEPGSRGGAPDNFSQGHIDDERLHKAELAQEIGTYSMELSALTSPGEKQKAVDFMKSVGMPIDGGLRYFEMHGVRDVEPAVAKAEMNEAIQEYVDKLPESDLDAKTKTFMLNLLRLNVVRWMSKKEEDYAKWMDRATRETNSKDKMEMAEIAESAVHAQDDAVGYLKLIDKALASLPPAEEMAA</sequence>
<organism evidence="1 2">
    <name type="scientific">Candidatus Uhrbacteria bacterium RIFOXYB2_FULL_45_11</name>
    <dbReference type="NCBI Taxonomy" id="1802421"/>
    <lineage>
        <taxon>Bacteria</taxon>
        <taxon>Candidatus Uhriibacteriota</taxon>
    </lineage>
</organism>
<protein>
    <submittedName>
        <fullName evidence="1">Uncharacterized protein</fullName>
    </submittedName>
</protein>
<evidence type="ECO:0000313" key="2">
    <source>
        <dbReference type="Proteomes" id="UP000177331"/>
    </source>
</evidence>